<dbReference type="Gene3D" id="1.20.120.530">
    <property type="entry name" value="GntR ligand-binding domain-like"/>
    <property type="match status" value="1"/>
</dbReference>
<dbReference type="CDD" id="cd07377">
    <property type="entry name" value="WHTH_GntR"/>
    <property type="match status" value="1"/>
</dbReference>
<dbReference type="InterPro" id="IPR036388">
    <property type="entry name" value="WH-like_DNA-bd_sf"/>
</dbReference>
<organism evidence="5 6">
    <name type="scientific">Rhodovarius crocodyli</name>
    <dbReference type="NCBI Taxonomy" id="1979269"/>
    <lineage>
        <taxon>Bacteria</taxon>
        <taxon>Pseudomonadati</taxon>
        <taxon>Pseudomonadota</taxon>
        <taxon>Alphaproteobacteria</taxon>
        <taxon>Acetobacterales</taxon>
        <taxon>Roseomonadaceae</taxon>
        <taxon>Rhodovarius</taxon>
    </lineage>
</organism>
<evidence type="ECO:0000313" key="6">
    <source>
        <dbReference type="Proteomes" id="UP000282957"/>
    </source>
</evidence>
<dbReference type="PANTHER" id="PTHR43537">
    <property type="entry name" value="TRANSCRIPTIONAL REGULATOR, GNTR FAMILY"/>
    <property type="match status" value="1"/>
</dbReference>
<dbReference type="GO" id="GO:0003700">
    <property type="term" value="F:DNA-binding transcription factor activity"/>
    <property type="evidence" value="ECO:0007669"/>
    <property type="project" value="InterPro"/>
</dbReference>
<keyword evidence="2" id="KW-0238">DNA-binding</keyword>
<dbReference type="Pfam" id="PF00392">
    <property type="entry name" value="GntR"/>
    <property type="match status" value="1"/>
</dbReference>
<feature type="domain" description="HTH gntR-type" evidence="4">
    <location>
        <begin position="4"/>
        <end position="71"/>
    </location>
</feature>
<reference evidence="5 6" key="1">
    <citation type="submission" date="2019-01" db="EMBL/GenBank/DDBJ databases">
        <authorList>
            <person name="Chen W.-M."/>
        </authorList>
    </citation>
    <scope>NUCLEOTIDE SEQUENCE [LARGE SCALE GENOMIC DNA]</scope>
    <source>
        <strain evidence="5 6">CCP-6</strain>
    </source>
</reference>
<evidence type="ECO:0000313" key="5">
    <source>
        <dbReference type="EMBL" id="RVT99376.1"/>
    </source>
</evidence>
<evidence type="ECO:0000256" key="2">
    <source>
        <dbReference type="ARBA" id="ARBA00023125"/>
    </source>
</evidence>
<sequence>MPAITAADAAYDALRAMLLSFELRPGERLNEVQLADHLGLSRTPLREALNRLVAERLLEVRQGQGFFVRDPDLAEARDLYELREALEVTAFRLACERATPAQLQRLSRAWATGRRALKRSEDRATMVAEDVAFHEAMAALCGNGEILRALADVNARTTYIRWAYTTGPKPELNFDEHDLLLDALSARDAARGAEILNGHITRRMQALTTLLSPTPRFRQGRPK</sequence>
<proteinExistence type="predicted"/>
<protein>
    <submittedName>
        <fullName evidence="5">GntR family transcriptional regulator</fullName>
    </submittedName>
</protein>
<keyword evidence="1" id="KW-0805">Transcription regulation</keyword>
<dbReference type="SUPFAM" id="SSF48008">
    <property type="entry name" value="GntR ligand-binding domain-like"/>
    <property type="match status" value="1"/>
</dbReference>
<evidence type="ECO:0000256" key="1">
    <source>
        <dbReference type="ARBA" id="ARBA00023015"/>
    </source>
</evidence>
<dbReference type="EMBL" id="SACL01000001">
    <property type="protein sequence ID" value="RVT99376.1"/>
    <property type="molecule type" value="Genomic_DNA"/>
</dbReference>
<dbReference type="InterPro" id="IPR008920">
    <property type="entry name" value="TF_FadR/GntR_C"/>
</dbReference>
<dbReference type="AlphaFoldDB" id="A0A437MP22"/>
<dbReference type="Pfam" id="PF07729">
    <property type="entry name" value="FCD"/>
    <property type="match status" value="1"/>
</dbReference>
<keyword evidence="3" id="KW-0804">Transcription</keyword>
<name>A0A437MP22_9PROT</name>
<dbReference type="GO" id="GO:0003677">
    <property type="term" value="F:DNA binding"/>
    <property type="evidence" value="ECO:0007669"/>
    <property type="project" value="UniProtKB-KW"/>
</dbReference>
<dbReference type="InterPro" id="IPR011711">
    <property type="entry name" value="GntR_C"/>
</dbReference>
<dbReference type="InterPro" id="IPR036390">
    <property type="entry name" value="WH_DNA-bd_sf"/>
</dbReference>
<dbReference type="InterPro" id="IPR000524">
    <property type="entry name" value="Tscrpt_reg_HTH_GntR"/>
</dbReference>
<gene>
    <name evidence="5" type="ORF">EOD42_04615</name>
</gene>
<dbReference type="Proteomes" id="UP000282957">
    <property type="component" value="Unassembled WGS sequence"/>
</dbReference>
<evidence type="ECO:0000259" key="4">
    <source>
        <dbReference type="PROSITE" id="PS50949"/>
    </source>
</evidence>
<evidence type="ECO:0000256" key="3">
    <source>
        <dbReference type="ARBA" id="ARBA00023163"/>
    </source>
</evidence>
<comment type="caution">
    <text evidence="5">The sequence shown here is derived from an EMBL/GenBank/DDBJ whole genome shotgun (WGS) entry which is preliminary data.</text>
</comment>
<dbReference type="PANTHER" id="PTHR43537:SF45">
    <property type="entry name" value="GNTR FAMILY REGULATORY PROTEIN"/>
    <property type="match status" value="1"/>
</dbReference>
<dbReference type="OrthoDB" id="9812290at2"/>
<accession>A0A437MP22</accession>
<dbReference type="SMART" id="SM00895">
    <property type="entry name" value="FCD"/>
    <property type="match status" value="1"/>
</dbReference>
<dbReference type="Gene3D" id="1.10.10.10">
    <property type="entry name" value="Winged helix-like DNA-binding domain superfamily/Winged helix DNA-binding domain"/>
    <property type="match status" value="1"/>
</dbReference>
<dbReference type="SUPFAM" id="SSF46785">
    <property type="entry name" value="Winged helix' DNA-binding domain"/>
    <property type="match status" value="1"/>
</dbReference>
<dbReference type="RefSeq" id="WP_127786271.1">
    <property type="nucleotide sequence ID" value="NZ_SACL01000001.1"/>
</dbReference>
<dbReference type="PROSITE" id="PS50949">
    <property type="entry name" value="HTH_GNTR"/>
    <property type="match status" value="1"/>
</dbReference>
<dbReference type="SMART" id="SM00345">
    <property type="entry name" value="HTH_GNTR"/>
    <property type="match status" value="1"/>
</dbReference>
<keyword evidence="6" id="KW-1185">Reference proteome</keyword>